<organism evidence="2 3">
    <name type="scientific">Thalassotalea mangrovi</name>
    <dbReference type="NCBI Taxonomy" id="2572245"/>
    <lineage>
        <taxon>Bacteria</taxon>
        <taxon>Pseudomonadati</taxon>
        <taxon>Pseudomonadota</taxon>
        <taxon>Gammaproteobacteria</taxon>
        <taxon>Alteromonadales</taxon>
        <taxon>Colwelliaceae</taxon>
        <taxon>Thalassotalea</taxon>
    </lineage>
</organism>
<dbReference type="RefSeq" id="WP_136736412.1">
    <property type="nucleotide sequence ID" value="NZ_SWDB01000029.1"/>
</dbReference>
<proteinExistence type="predicted"/>
<protein>
    <submittedName>
        <fullName evidence="2">Uncharacterized protein</fullName>
    </submittedName>
</protein>
<evidence type="ECO:0000313" key="2">
    <source>
        <dbReference type="EMBL" id="TKB44395.1"/>
    </source>
</evidence>
<reference evidence="2 3" key="1">
    <citation type="submission" date="2019-04" db="EMBL/GenBank/DDBJ databases">
        <title>Thalassotalea guangxiensis sp. nov., isolated from sediment of the coastal wetland.</title>
        <authorList>
            <person name="Zheng S."/>
            <person name="Zhang D."/>
        </authorList>
    </citation>
    <scope>NUCLEOTIDE SEQUENCE [LARGE SCALE GENOMIC DNA]</scope>
    <source>
        <strain evidence="2 3">ZS-4</strain>
    </source>
</reference>
<feature type="transmembrane region" description="Helical" evidence="1">
    <location>
        <begin position="54"/>
        <end position="79"/>
    </location>
</feature>
<dbReference type="AlphaFoldDB" id="A0A4U1B4K4"/>
<feature type="transmembrane region" description="Helical" evidence="1">
    <location>
        <begin position="86"/>
        <end position="106"/>
    </location>
</feature>
<dbReference type="Proteomes" id="UP000307999">
    <property type="component" value="Unassembled WGS sequence"/>
</dbReference>
<dbReference type="EMBL" id="SWDB01000029">
    <property type="protein sequence ID" value="TKB44395.1"/>
    <property type="molecule type" value="Genomic_DNA"/>
</dbReference>
<name>A0A4U1B4K4_9GAMM</name>
<dbReference type="OrthoDB" id="6334575at2"/>
<keyword evidence="1" id="KW-0812">Transmembrane</keyword>
<keyword evidence="1" id="KW-1133">Transmembrane helix</keyword>
<accession>A0A4U1B4K4</accession>
<keyword evidence="3" id="KW-1185">Reference proteome</keyword>
<comment type="caution">
    <text evidence="2">The sequence shown here is derived from an EMBL/GenBank/DDBJ whole genome shotgun (WGS) entry which is preliminary data.</text>
</comment>
<evidence type="ECO:0000313" key="3">
    <source>
        <dbReference type="Proteomes" id="UP000307999"/>
    </source>
</evidence>
<keyword evidence="1" id="KW-0472">Membrane</keyword>
<sequence>MQFLTRFLPSFLASWLLTFSLASLFHSQYVVNQLVSVGVAVKLSDRLSLTVDDWIGLLPTYGLIIAIALLIAFLIAGWLVKKLENYGVVLFVVAGIVAFVTALIAIESMMNIHIIAGARGWGFYMQLLAGASGGYVFAVMSKIRPASRQP</sequence>
<evidence type="ECO:0000256" key="1">
    <source>
        <dbReference type="SAM" id="Phobius"/>
    </source>
</evidence>
<gene>
    <name evidence="2" type="ORF">E8M12_12135</name>
</gene>
<feature type="transmembrane region" description="Helical" evidence="1">
    <location>
        <begin position="121"/>
        <end position="140"/>
    </location>
</feature>